<reference evidence="1 2" key="1">
    <citation type="submission" date="2022-06" db="EMBL/GenBank/DDBJ databases">
        <authorList>
            <person name="So Y."/>
        </authorList>
    </citation>
    <scope>NUCLEOTIDE SEQUENCE [LARGE SCALE GENOMIC DNA]</scope>
    <source>
        <strain evidence="1 2">STR3</strain>
    </source>
</reference>
<evidence type="ECO:0000313" key="1">
    <source>
        <dbReference type="EMBL" id="MCP3424061.1"/>
    </source>
</evidence>
<keyword evidence="2" id="KW-1185">Reference proteome</keyword>
<protein>
    <submittedName>
        <fullName evidence="1">Uncharacterized protein</fullName>
    </submittedName>
</protein>
<comment type="caution">
    <text evidence="1">The sequence shown here is derived from an EMBL/GenBank/DDBJ whole genome shotgun (WGS) entry which is preliminary data.</text>
</comment>
<dbReference type="Proteomes" id="UP001204524">
    <property type="component" value="Unassembled WGS sequence"/>
</dbReference>
<sequence>MYGDTAAGRKRVAQLREQGGDIRALAARLVSQAEAVPWHGKAADAMRERIKERASHLRTAAAHHETAADSLARHLTEVDALKEAIDQRAHKATALVEDARTRASRSTVSDDVLAEDDETDTDAALLAFDPPPAGHKDWLTVSLPGL</sequence>
<accession>A0ABT1L3G4</accession>
<dbReference type="EMBL" id="JANARS010000011">
    <property type="protein sequence ID" value="MCP3424061.1"/>
    <property type="molecule type" value="Genomic_DNA"/>
</dbReference>
<organism evidence="1 2">
    <name type="scientific">Nocardioides pinisoli</name>
    <dbReference type="NCBI Taxonomy" id="2950279"/>
    <lineage>
        <taxon>Bacteria</taxon>
        <taxon>Bacillati</taxon>
        <taxon>Actinomycetota</taxon>
        <taxon>Actinomycetes</taxon>
        <taxon>Propionibacteriales</taxon>
        <taxon>Nocardioidaceae</taxon>
        <taxon>Nocardioides</taxon>
    </lineage>
</organism>
<gene>
    <name evidence="1" type="ORF">NCI01_19840</name>
</gene>
<proteinExistence type="predicted"/>
<dbReference type="RefSeq" id="WP_254183224.1">
    <property type="nucleotide sequence ID" value="NZ_JANARS010000011.1"/>
</dbReference>
<name>A0ABT1L3G4_9ACTN</name>
<evidence type="ECO:0000313" key="2">
    <source>
        <dbReference type="Proteomes" id="UP001204524"/>
    </source>
</evidence>